<dbReference type="Gene3D" id="2.40.128.270">
    <property type="match status" value="1"/>
</dbReference>
<dbReference type="PANTHER" id="PTHR35535:SF1">
    <property type="entry name" value="HEAT SHOCK PROTEIN HSLJ"/>
    <property type="match status" value="1"/>
</dbReference>
<dbReference type="InterPro" id="IPR005184">
    <property type="entry name" value="DUF306_Meta_HslJ"/>
</dbReference>
<dbReference type="InterPro" id="IPR053147">
    <property type="entry name" value="Hsp_HslJ-like"/>
</dbReference>
<gene>
    <name evidence="3" type="primary">hslJ</name>
    <name evidence="3" type="ORF">PSECIP111951_02711</name>
</gene>
<dbReference type="Proteomes" id="UP001152485">
    <property type="component" value="Unassembled WGS sequence"/>
</dbReference>
<keyword evidence="3" id="KW-0346">Stress response</keyword>
<keyword evidence="1" id="KW-0732">Signal</keyword>
<proteinExistence type="predicted"/>
<dbReference type="InterPro" id="IPR038670">
    <property type="entry name" value="HslJ-like_sf"/>
</dbReference>
<comment type="caution">
    <text evidence="3">The sequence shown here is derived from an EMBL/GenBank/DDBJ whole genome shotgun (WGS) entry which is preliminary data.</text>
</comment>
<name>A0ABN8URU7_9GAMM</name>
<dbReference type="EMBL" id="CAMAPD010000013">
    <property type="protein sequence ID" value="CAH9062533.1"/>
    <property type="molecule type" value="Genomic_DNA"/>
</dbReference>
<accession>A0ABN8URU7</accession>
<evidence type="ECO:0000313" key="4">
    <source>
        <dbReference type="Proteomes" id="UP001152485"/>
    </source>
</evidence>
<dbReference type="RefSeq" id="WP_261594024.1">
    <property type="nucleotide sequence ID" value="NZ_CAMAPD010000013.1"/>
</dbReference>
<evidence type="ECO:0000256" key="1">
    <source>
        <dbReference type="SAM" id="SignalP"/>
    </source>
</evidence>
<reference evidence="3 4" key="1">
    <citation type="submission" date="2022-07" db="EMBL/GenBank/DDBJ databases">
        <authorList>
            <person name="Criscuolo A."/>
        </authorList>
    </citation>
    <scope>NUCLEOTIDE SEQUENCE [LARGE SCALE GENOMIC DNA]</scope>
    <source>
        <strain evidence="4">CIP 111951</strain>
    </source>
</reference>
<protein>
    <submittedName>
        <fullName evidence="3">Heat shock protein HslJ</fullName>
    </submittedName>
</protein>
<organism evidence="3 4">
    <name type="scientific">Pseudoalteromonas holothuriae</name>
    <dbReference type="NCBI Taxonomy" id="2963714"/>
    <lineage>
        <taxon>Bacteria</taxon>
        <taxon>Pseudomonadati</taxon>
        <taxon>Pseudomonadota</taxon>
        <taxon>Gammaproteobacteria</taxon>
        <taxon>Alteromonadales</taxon>
        <taxon>Pseudoalteromonadaceae</taxon>
        <taxon>Pseudoalteromonas</taxon>
    </lineage>
</organism>
<dbReference type="PANTHER" id="PTHR35535">
    <property type="entry name" value="HEAT SHOCK PROTEIN HSLJ"/>
    <property type="match status" value="1"/>
</dbReference>
<feature type="signal peptide" evidence="1">
    <location>
        <begin position="1"/>
        <end position="21"/>
    </location>
</feature>
<evidence type="ECO:0000259" key="2">
    <source>
        <dbReference type="Pfam" id="PF03724"/>
    </source>
</evidence>
<dbReference type="PROSITE" id="PS51257">
    <property type="entry name" value="PROKAR_LIPOPROTEIN"/>
    <property type="match status" value="1"/>
</dbReference>
<evidence type="ECO:0000313" key="3">
    <source>
        <dbReference type="EMBL" id="CAH9062533.1"/>
    </source>
</evidence>
<feature type="domain" description="DUF306" evidence="2">
    <location>
        <begin position="26"/>
        <end position="123"/>
    </location>
</feature>
<dbReference type="Pfam" id="PF03724">
    <property type="entry name" value="META"/>
    <property type="match status" value="1"/>
</dbReference>
<feature type="chain" id="PRO_5046373583" evidence="1">
    <location>
        <begin position="22"/>
        <end position="132"/>
    </location>
</feature>
<sequence>MKAFILSCVISVLLLGCTSTGKVSTKQLKHTQWQLSHIADKSVIDSAVSIEFIEALQVAGNGGCNRFFGEGVLKDSLLRVNHIGMTRKLCDGDTNKHEQMLIDMLSVGVPVLMIENMLILKGQPELRFRVAG</sequence>